<evidence type="ECO:0000313" key="3">
    <source>
        <dbReference type="Proteomes" id="UP000233551"/>
    </source>
</evidence>
<dbReference type="Proteomes" id="UP000233551">
    <property type="component" value="Unassembled WGS sequence"/>
</dbReference>
<dbReference type="EMBL" id="PGOL01000850">
    <property type="protein sequence ID" value="PKI64133.1"/>
    <property type="molecule type" value="Genomic_DNA"/>
</dbReference>
<feature type="compositionally biased region" description="Basic residues" evidence="1">
    <location>
        <begin position="49"/>
        <end position="59"/>
    </location>
</feature>
<protein>
    <submittedName>
        <fullName evidence="2">Uncharacterized protein</fullName>
    </submittedName>
</protein>
<sequence length="106" mass="11551">MIAETPGIIFKNSSKFETFDDTNRRPDQVEQNMQKGQQIPEEIPPFLGPKKKGKERRKILVAWESPGGPAASRRSKWRQGSGVVEGGGGGGGGQGEEREDLMGVKV</sequence>
<organism evidence="2 3">
    <name type="scientific">Punica granatum</name>
    <name type="common">Pomegranate</name>
    <dbReference type="NCBI Taxonomy" id="22663"/>
    <lineage>
        <taxon>Eukaryota</taxon>
        <taxon>Viridiplantae</taxon>
        <taxon>Streptophyta</taxon>
        <taxon>Embryophyta</taxon>
        <taxon>Tracheophyta</taxon>
        <taxon>Spermatophyta</taxon>
        <taxon>Magnoliopsida</taxon>
        <taxon>eudicotyledons</taxon>
        <taxon>Gunneridae</taxon>
        <taxon>Pentapetalae</taxon>
        <taxon>rosids</taxon>
        <taxon>malvids</taxon>
        <taxon>Myrtales</taxon>
        <taxon>Lythraceae</taxon>
        <taxon>Punica</taxon>
    </lineage>
</organism>
<gene>
    <name evidence="2" type="ORF">CRG98_015477</name>
</gene>
<feature type="region of interest" description="Disordered" evidence="1">
    <location>
        <begin position="1"/>
        <end position="106"/>
    </location>
</feature>
<evidence type="ECO:0000313" key="2">
    <source>
        <dbReference type="EMBL" id="PKI64133.1"/>
    </source>
</evidence>
<dbReference type="AlphaFoldDB" id="A0A2I0K7P1"/>
<feature type="compositionally biased region" description="Basic and acidic residues" evidence="1">
    <location>
        <begin position="17"/>
        <end position="28"/>
    </location>
</feature>
<keyword evidence="3" id="KW-1185">Reference proteome</keyword>
<proteinExistence type="predicted"/>
<comment type="caution">
    <text evidence="2">The sequence shown here is derived from an EMBL/GenBank/DDBJ whole genome shotgun (WGS) entry which is preliminary data.</text>
</comment>
<name>A0A2I0K7P1_PUNGR</name>
<reference evidence="2 3" key="1">
    <citation type="submission" date="2017-11" db="EMBL/GenBank/DDBJ databases">
        <title>De-novo sequencing of pomegranate (Punica granatum L.) genome.</title>
        <authorList>
            <person name="Akparov Z."/>
            <person name="Amiraslanov A."/>
            <person name="Hajiyeva S."/>
            <person name="Abbasov M."/>
            <person name="Kaur K."/>
            <person name="Hamwieh A."/>
            <person name="Solovyev V."/>
            <person name="Salamov A."/>
            <person name="Braich B."/>
            <person name="Kosarev P."/>
            <person name="Mahmoud A."/>
            <person name="Hajiyev E."/>
            <person name="Babayeva S."/>
            <person name="Izzatullayeva V."/>
            <person name="Mammadov A."/>
            <person name="Mammadov A."/>
            <person name="Sharifova S."/>
            <person name="Ojaghi J."/>
            <person name="Eynullazada K."/>
            <person name="Bayramov B."/>
            <person name="Abdulazimova A."/>
            <person name="Shahmuradov I."/>
        </authorList>
    </citation>
    <scope>NUCLEOTIDE SEQUENCE [LARGE SCALE GENOMIC DNA]</scope>
    <source>
        <strain evidence="3">cv. AG2017</strain>
        <tissue evidence="2">Leaf</tissue>
    </source>
</reference>
<accession>A0A2I0K7P1</accession>
<evidence type="ECO:0000256" key="1">
    <source>
        <dbReference type="SAM" id="MobiDB-lite"/>
    </source>
</evidence>
<feature type="compositionally biased region" description="Gly residues" evidence="1">
    <location>
        <begin position="83"/>
        <end position="94"/>
    </location>
</feature>